<dbReference type="PIRSF" id="PIRSF002741">
    <property type="entry name" value="MppA"/>
    <property type="match status" value="1"/>
</dbReference>
<keyword evidence="4" id="KW-1185">Reference proteome</keyword>
<dbReference type="InterPro" id="IPR030678">
    <property type="entry name" value="Peptide/Ni-bd"/>
</dbReference>
<dbReference type="RefSeq" id="WP_380578880.1">
    <property type="nucleotide sequence ID" value="NZ_JBHSQJ010000006.1"/>
</dbReference>
<organism evidence="3 4">
    <name type="scientific">Streptacidiphilus monticola</name>
    <dbReference type="NCBI Taxonomy" id="2161674"/>
    <lineage>
        <taxon>Bacteria</taxon>
        <taxon>Bacillati</taxon>
        <taxon>Actinomycetota</taxon>
        <taxon>Actinomycetes</taxon>
        <taxon>Kitasatosporales</taxon>
        <taxon>Streptomycetaceae</taxon>
        <taxon>Streptacidiphilus</taxon>
    </lineage>
</organism>
<dbReference type="PROSITE" id="PS51257">
    <property type="entry name" value="PROKAR_LIPOPROTEIN"/>
    <property type="match status" value="1"/>
</dbReference>
<proteinExistence type="predicted"/>
<feature type="chain" id="PRO_5046481027" evidence="1">
    <location>
        <begin position="23"/>
        <end position="572"/>
    </location>
</feature>
<dbReference type="CDD" id="cd08506">
    <property type="entry name" value="PBP2_clavulanate_OppA2"/>
    <property type="match status" value="1"/>
</dbReference>
<dbReference type="SUPFAM" id="SSF53850">
    <property type="entry name" value="Periplasmic binding protein-like II"/>
    <property type="match status" value="1"/>
</dbReference>
<keyword evidence="1" id="KW-0732">Signal</keyword>
<name>A0ABW1FW13_9ACTN</name>
<reference evidence="4" key="1">
    <citation type="journal article" date="2019" name="Int. J. Syst. Evol. Microbiol.">
        <title>The Global Catalogue of Microorganisms (GCM) 10K type strain sequencing project: providing services to taxonomists for standard genome sequencing and annotation.</title>
        <authorList>
            <consortium name="The Broad Institute Genomics Platform"/>
            <consortium name="The Broad Institute Genome Sequencing Center for Infectious Disease"/>
            <person name="Wu L."/>
            <person name="Ma J."/>
        </authorList>
    </citation>
    <scope>NUCLEOTIDE SEQUENCE [LARGE SCALE GENOMIC DNA]</scope>
    <source>
        <strain evidence="4">JCM 4816</strain>
    </source>
</reference>
<evidence type="ECO:0000313" key="3">
    <source>
        <dbReference type="EMBL" id="MFC5905950.1"/>
    </source>
</evidence>
<dbReference type="InterPro" id="IPR039424">
    <property type="entry name" value="SBP_5"/>
</dbReference>
<dbReference type="Pfam" id="PF00496">
    <property type="entry name" value="SBP_bac_5"/>
    <property type="match status" value="1"/>
</dbReference>
<dbReference type="PANTHER" id="PTHR30290:SF83">
    <property type="entry name" value="ABC TRANSPORTER SUBSTRATE-BINDING PROTEIN"/>
    <property type="match status" value="1"/>
</dbReference>
<sequence>MLRPARIAVFTVSTIAVGSLLAACGSGGGTGSSAGGSAAGAKVTAANCTGGTLYVLNKSKSSSGYDPAVLYTSGGGAIPRLLFRTLTTRQSQPGDAGTKIVPDLATDTGEPSQNATVWTYHLKPGLKYADGTAITSADIKYAVERSFSSQLAGGPPYLRDWLVGGESYQGPYGAGSPELSSITTPDATTIVFHLRKSEGDFPYLASQTQFAPVPKAKDTGKEYNAAPVSSGPYTISSFTKGKELDLVRNTYWDRSTDAQRLACPDNIKISLGLSATVINQRLSASVGNDADAITTDTILDAATLAKVAGNPSVKKRVATGYFADTTYLAFNTKKKPFDNQLVREAFSYAVDRTAVVNAEGGSSLAAATTTFLPASLKAAHQDYDWFPAGRTGNPDKAKQLLAQAGYPNGITVSLAYDNADPAAATALQQAYAKAGITIKLNPIDDSAFSSVVNTPATQPELALTSWGADWPSGAPFLSPIYDGRQIVTGGGNWNLAQYNDAGVNAQIDAINKITDYATAQQKWGELDAQIGKLALNVPLYSEIDSALYGSKVKNTYVDQWRGWYDIASVSVK</sequence>
<comment type="caution">
    <text evidence="3">The sequence shown here is derived from an EMBL/GenBank/DDBJ whole genome shotgun (WGS) entry which is preliminary data.</text>
</comment>
<accession>A0ABW1FW13</accession>
<protein>
    <submittedName>
        <fullName evidence="3">ABC transporter substrate-binding protein</fullName>
    </submittedName>
</protein>
<evidence type="ECO:0000259" key="2">
    <source>
        <dbReference type="Pfam" id="PF00496"/>
    </source>
</evidence>
<gene>
    <name evidence="3" type="ORF">ACFP3V_01780</name>
</gene>
<dbReference type="Gene3D" id="3.40.190.10">
    <property type="entry name" value="Periplasmic binding protein-like II"/>
    <property type="match status" value="1"/>
</dbReference>
<dbReference type="EMBL" id="JBHSQJ010000006">
    <property type="protein sequence ID" value="MFC5905950.1"/>
    <property type="molecule type" value="Genomic_DNA"/>
</dbReference>
<feature type="signal peptide" evidence="1">
    <location>
        <begin position="1"/>
        <end position="22"/>
    </location>
</feature>
<dbReference type="Gene3D" id="3.10.105.10">
    <property type="entry name" value="Dipeptide-binding Protein, Domain 3"/>
    <property type="match status" value="1"/>
</dbReference>
<feature type="domain" description="Solute-binding protein family 5" evidence="2">
    <location>
        <begin position="99"/>
        <end position="484"/>
    </location>
</feature>
<evidence type="ECO:0000256" key="1">
    <source>
        <dbReference type="SAM" id="SignalP"/>
    </source>
</evidence>
<dbReference type="PANTHER" id="PTHR30290">
    <property type="entry name" value="PERIPLASMIC BINDING COMPONENT OF ABC TRANSPORTER"/>
    <property type="match status" value="1"/>
</dbReference>
<dbReference type="InterPro" id="IPR000914">
    <property type="entry name" value="SBP_5_dom"/>
</dbReference>
<evidence type="ECO:0000313" key="4">
    <source>
        <dbReference type="Proteomes" id="UP001596174"/>
    </source>
</evidence>
<dbReference type="Proteomes" id="UP001596174">
    <property type="component" value="Unassembled WGS sequence"/>
</dbReference>